<reference evidence="4" key="2">
    <citation type="journal article" date="2013" name="PLoS Genet.">
        <title>Comparative genome structure, secondary metabolite, and effector coding capacity across Cochliobolus pathogens.</title>
        <authorList>
            <person name="Condon B.J."/>
            <person name="Leng Y."/>
            <person name="Wu D."/>
            <person name="Bushley K.E."/>
            <person name="Ohm R.A."/>
            <person name="Otillar R."/>
            <person name="Martin J."/>
            <person name="Schackwitz W."/>
            <person name="Grimwood J."/>
            <person name="MohdZainudin N."/>
            <person name="Xue C."/>
            <person name="Wang R."/>
            <person name="Manning V.A."/>
            <person name="Dhillon B."/>
            <person name="Tu Z.J."/>
            <person name="Steffenson B.J."/>
            <person name="Salamov A."/>
            <person name="Sun H."/>
            <person name="Lowry S."/>
            <person name="LaButti K."/>
            <person name="Han J."/>
            <person name="Copeland A."/>
            <person name="Lindquist E."/>
            <person name="Barry K."/>
            <person name="Schmutz J."/>
            <person name="Baker S.E."/>
            <person name="Ciuffetti L.M."/>
            <person name="Grigoriev I.V."/>
            <person name="Zhong S."/>
            <person name="Turgeon B.G."/>
        </authorList>
    </citation>
    <scope>NUCLEOTIDE SEQUENCE [LARGE SCALE GENOMIC DNA]</scope>
    <source>
        <strain evidence="4">ND90Pr / ATCC 201652</strain>
    </source>
</reference>
<feature type="compositionally biased region" description="Polar residues" evidence="1">
    <location>
        <begin position="1"/>
        <end position="11"/>
    </location>
</feature>
<name>M2T6M6_COCSN</name>
<keyword evidence="2" id="KW-1133">Transmembrane helix</keyword>
<keyword evidence="2" id="KW-0812">Transmembrane</keyword>
<dbReference type="HOGENOM" id="CLU_151437_0_0_1"/>
<dbReference type="OrthoDB" id="3693225at2759"/>
<reference evidence="3 4" key="1">
    <citation type="journal article" date="2012" name="PLoS Pathog.">
        <title>Diverse lifestyles and strategies of plant pathogenesis encoded in the genomes of eighteen Dothideomycetes fungi.</title>
        <authorList>
            <person name="Ohm R.A."/>
            <person name="Feau N."/>
            <person name="Henrissat B."/>
            <person name="Schoch C.L."/>
            <person name="Horwitz B.A."/>
            <person name="Barry K.W."/>
            <person name="Condon B.J."/>
            <person name="Copeland A.C."/>
            <person name="Dhillon B."/>
            <person name="Glaser F."/>
            <person name="Hesse C.N."/>
            <person name="Kosti I."/>
            <person name="LaButti K."/>
            <person name="Lindquist E.A."/>
            <person name="Lucas S."/>
            <person name="Salamov A.A."/>
            <person name="Bradshaw R.E."/>
            <person name="Ciuffetti L."/>
            <person name="Hamelin R.C."/>
            <person name="Kema G.H.J."/>
            <person name="Lawrence C."/>
            <person name="Scott J.A."/>
            <person name="Spatafora J.W."/>
            <person name="Turgeon B.G."/>
            <person name="de Wit P.J.G.M."/>
            <person name="Zhong S."/>
            <person name="Goodwin S.B."/>
            <person name="Grigoriev I.V."/>
        </authorList>
    </citation>
    <scope>NUCLEOTIDE SEQUENCE [LARGE SCALE GENOMIC DNA]</scope>
    <source>
        <strain evidence="4">ND90Pr / ATCC 201652</strain>
    </source>
</reference>
<feature type="region of interest" description="Disordered" evidence="1">
    <location>
        <begin position="1"/>
        <end position="25"/>
    </location>
</feature>
<accession>M2T6M6</accession>
<gene>
    <name evidence="3" type="ORF">COCSADRAFT_88813</name>
</gene>
<evidence type="ECO:0000313" key="4">
    <source>
        <dbReference type="Proteomes" id="UP000016934"/>
    </source>
</evidence>
<feature type="transmembrane region" description="Helical" evidence="2">
    <location>
        <begin position="33"/>
        <end position="55"/>
    </location>
</feature>
<keyword evidence="2" id="KW-0472">Membrane</keyword>
<sequence>IMAPTPNTSNIPDAPPALSSNTPSRSDGFSPGAIIGIVIAIVILILTVPLIAVCLRRYEKSRLRETPKSPGSSCASLRSVQEDHSLKSILVTKELSRSSVRMERADERVRRPEEVYGGGRERERAWSCTEVHGGEK</sequence>
<dbReference type="OMA" id="AWSCTEV"/>
<dbReference type="RefSeq" id="XP_007699443.1">
    <property type="nucleotide sequence ID" value="XM_007701253.1"/>
</dbReference>
<dbReference type="Proteomes" id="UP000016934">
    <property type="component" value="Unassembled WGS sequence"/>
</dbReference>
<dbReference type="eggNOG" id="ENOG502RH4M">
    <property type="taxonomic scope" value="Eukaryota"/>
</dbReference>
<dbReference type="KEGG" id="bsc:COCSADRAFT_88813"/>
<evidence type="ECO:0000313" key="3">
    <source>
        <dbReference type="EMBL" id="EMD64901.1"/>
    </source>
</evidence>
<proteinExistence type="predicted"/>
<dbReference type="GeneID" id="19141267"/>
<evidence type="ECO:0000256" key="2">
    <source>
        <dbReference type="SAM" id="Phobius"/>
    </source>
</evidence>
<feature type="non-terminal residue" evidence="3">
    <location>
        <position position="1"/>
    </location>
</feature>
<dbReference type="EMBL" id="KB445642">
    <property type="protein sequence ID" value="EMD64901.1"/>
    <property type="molecule type" value="Genomic_DNA"/>
</dbReference>
<dbReference type="AlphaFoldDB" id="M2T6M6"/>
<protein>
    <submittedName>
        <fullName evidence="3">Uncharacterized protein</fullName>
    </submittedName>
</protein>
<organism evidence="3 4">
    <name type="scientific">Cochliobolus sativus (strain ND90Pr / ATCC 201652)</name>
    <name type="common">Common root rot and spot blotch fungus</name>
    <name type="synonym">Bipolaris sorokiniana</name>
    <dbReference type="NCBI Taxonomy" id="665912"/>
    <lineage>
        <taxon>Eukaryota</taxon>
        <taxon>Fungi</taxon>
        <taxon>Dikarya</taxon>
        <taxon>Ascomycota</taxon>
        <taxon>Pezizomycotina</taxon>
        <taxon>Dothideomycetes</taxon>
        <taxon>Pleosporomycetidae</taxon>
        <taxon>Pleosporales</taxon>
        <taxon>Pleosporineae</taxon>
        <taxon>Pleosporaceae</taxon>
        <taxon>Bipolaris</taxon>
    </lineage>
</organism>
<evidence type="ECO:0000256" key="1">
    <source>
        <dbReference type="SAM" id="MobiDB-lite"/>
    </source>
</evidence>
<keyword evidence="4" id="KW-1185">Reference proteome</keyword>